<dbReference type="InterPro" id="IPR042238">
    <property type="entry name" value="Rad28/ERCC8/Ckn1/ATCSA-1"/>
</dbReference>
<dbReference type="PANTHER" id="PTHR46202:SF1">
    <property type="entry name" value="DNA EXCISION REPAIR PROTEIN ERCC-8"/>
    <property type="match status" value="1"/>
</dbReference>
<protein>
    <submittedName>
        <fullName evidence="7">Excision repair protein ERCC-8</fullName>
    </submittedName>
</protein>
<dbReference type="GO" id="GO:0043161">
    <property type="term" value="P:proteasome-mediated ubiquitin-dependent protein catabolic process"/>
    <property type="evidence" value="ECO:0007669"/>
    <property type="project" value="TreeGrafter"/>
</dbReference>
<feature type="repeat" description="WD" evidence="5">
    <location>
        <begin position="380"/>
        <end position="416"/>
    </location>
</feature>
<comment type="caution">
    <text evidence="7">The sequence shown here is derived from an EMBL/GenBank/DDBJ whole genome shotgun (WGS) entry which is preliminary data.</text>
</comment>
<dbReference type="PROSITE" id="PS50082">
    <property type="entry name" value="WD_REPEATS_2"/>
    <property type="match status" value="4"/>
</dbReference>
<dbReference type="GO" id="GO:0031464">
    <property type="term" value="C:Cul4A-RING E3 ubiquitin ligase complex"/>
    <property type="evidence" value="ECO:0007669"/>
    <property type="project" value="TreeGrafter"/>
</dbReference>
<dbReference type="Gene3D" id="2.130.10.10">
    <property type="entry name" value="YVTN repeat-like/Quinoprotein amine dehydrogenase"/>
    <property type="match status" value="1"/>
</dbReference>
<keyword evidence="2" id="KW-0677">Repeat</keyword>
<dbReference type="PROSITE" id="PS00678">
    <property type="entry name" value="WD_REPEATS_1"/>
    <property type="match status" value="2"/>
</dbReference>
<evidence type="ECO:0000256" key="6">
    <source>
        <dbReference type="SAM" id="MobiDB-lite"/>
    </source>
</evidence>
<feature type="region of interest" description="Disordered" evidence="6">
    <location>
        <begin position="305"/>
        <end position="371"/>
    </location>
</feature>
<dbReference type="InterPro" id="IPR019775">
    <property type="entry name" value="WD40_repeat_CS"/>
</dbReference>
<dbReference type="InterPro" id="IPR015943">
    <property type="entry name" value="WD40/YVTN_repeat-like_dom_sf"/>
</dbReference>
<keyword evidence="1 5" id="KW-0853">WD repeat</keyword>
<dbReference type="PROSITE" id="PS50294">
    <property type="entry name" value="WD_REPEATS_REGION"/>
    <property type="match status" value="2"/>
</dbReference>
<gene>
    <name evidence="7" type="ORF">SEMRO_355_G125000.1</name>
</gene>
<dbReference type="InterPro" id="IPR036322">
    <property type="entry name" value="WD40_repeat_dom_sf"/>
</dbReference>
<dbReference type="Pfam" id="PF00400">
    <property type="entry name" value="WD40"/>
    <property type="match status" value="4"/>
</dbReference>
<dbReference type="GO" id="GO:0000209">
    <property type="term" value="P:protein polyubiquitination"/>
    <property type="evidence" value="ECO:0007669"/>
    <property type="project" value="TreeGrafter"/>
</dbReference>
<feature type="region of interest" description="Disordered" evidence="6">
    <location>
        <begin position="116"/>
        <end position="149"/>
    </location>
</feature>
<reference evidence="7" key="1">
    <citation type="submission" date="2020-06" db="EMBL/GenBank/DDBJ databases">
        <authorList>
            <consortium name="Plant Systems Biology data submission"/>
        </authorList>
    </citation>
    <scope>NUCLEOTIDE SEQUENCE</scope>
    <source>
        <strain evidence="7">D6</strain>
    </source>
</reference>
<feature type="repeat" description="WD" evidence="5">
    <location>
        <begin position="485"/>
        <end position="516"/>
    </location>
</feature>
<dbReference type="SUPFAM" id="SSF50978">
    <property type="entry name" value="WD40 repeat-like"/>
    <property type="match status" value="1"/>
</dbReference>
<feature type="compositionally biased region" description="Polar residues" evidence="6">
    <location>
        <begin position="120"/>
        <end position="130"/>
    </location>
</feature>
<evidence type="ECO:0000256" key="5">
    <source>
        <dbReference type="PROSITE-ProRule" id="PRU00221"/>
    </source>
</evidence>
<dbReference type="InterPro" id="IPR020472">
    <property type="entry name" value="WD40_PAC1"/>
</dbReference>
<evidence type="ECO:0000256" key="1">
    <source>
        <dbReference type="ARBA" id="ARBA00022574"/>
    </source>
</evidence>
<keyword evidence="8" id="KW-1185">Reference proteome</keyword>
<evidence type="ECO:0000313" key="8">
    <source>
        <dbReference type="Proteomes" id="UP001153069"/>
    </source>
</evidence>
<evidence type="ECO:0000256" key="4">
    <source>
        <dbReference type="ARBA" id="ARBA00023204"/>
    </source>
</evidence>
<organism evidence="7 8">
    <name type="scientific">Seminavis robusta</name>
    <dbReference type="NCBI Taxonomy" id="568900"/>
    <lineage>
        <taxon>Eukaryota</taxon>
        <taxon>Sar</taxon>
        <taxon>Stramenopiles</taxon>
        <taxon>Ochrophyta</taxon>
        <taxon>Bacillariophyta</taxon>
        <taxon>Bacillariophyceae</taxon>
        <taxon>Bacillariophycidae</taxon>
        <taxon>Naviculales</taxon>
        <taxon>Naviculaceae</taxon>
        <taxon>Seminavis</taxon>
    </lineage>
</organism>
<dbReference type="AlphaFoldDB" id="A0A9N8HFL7"/>
<feature type="compositionally biased region" description="Polar residues" evidence="6">
    <location>
        <begin position="356"/>
        <end position="371"/>
    </location>
</feature>
<dbReference type="Proteomes" id="UP001153069">
    <property type="component" value="Unassembled WGS sequence"/>
</dbReference>
<accession>A0A9N8HFL7</accession>
<dbReference type="PANTHER" id="PTHR46202">
    <property type="entry name" value="DNA EXCISION REPAIR PROTEIN ERCC-8"/>
    <property type="match status" value="1"/>
</dbReference>
<dbReference type="InterPro" id="IPR001680">
    <property type="entry name" value="WD40_rpt"/>
</dbReference>
<evidence type="ECO:0000313" key="7">
    <source>
        <dbReference type="EMBL" id="CAB9508648.1"/>
    </source>
</evidence>
<evidence type="ECO:0000256" key="2">
    <source>
        <dbReference type="ARBA" id="ARBA00022737"/>
    </source>
</evidence>
<dbReference type="OrthoDB" id="361494at2759"/>
<dbReference type="PRINTS" id="PR00320">
    <property type="entry name" value="GPROTEINBRPT"/>
</dbReference>
<dbReference type="SMART" id="SM00320">
    <property type="entry name" value="WD40"/>
    <property type="match status" value="5"/>
</dbReference>
<sequence>MPSAGSNDVPRSLPLLLARRHVGYLGIPHRSPAGNQSPRAFVDGVAKQFSPHCLVQSPQFVTPQTQGNARSAIAINSIHVDRMENRFLLAGGNDAIVSVYDISKWGSEEYLERYGKGGTSKISSGASSRSNKARTQHKPIASSQREPPRALFTSVEGSNNLHAAIEIPGGHASPISKVQWYPVDSGAFLSTSKDGCLLVWDTDSMAPVSQSLPFAETKGGIATFHLSPLRNYSAVVASLQDPSLKLVDIRSSASSHTLLGHGGPGVSSVQWAPQNDVILASGGLDGTVRLWDIRKAGGRSCLAILDQDRSQPPSRTRPYQADYSHLPKPSAGLPVNFAGDEHAGSFRGSHKKHSSARQLPSVSSTELAPNNYRMTENSTVSSHGAPVSALSFLKDNGGHHLVSASRDGQLHVWDLRANGHLLPLRFLAPGQQPAISKKRVQTPLLLTSFGKSDNAASSPGACWVGNGTALFGYSLDRGGVPQKVLQGHLHVITAIDVIEGNMQLVTAGKDGMILAWGKPDQGQENYLKRKVDQDSW</sequence>
<name>A0A9N8HFL7_9STRA</name>
<keyword evidence="3" id="KW-0227">DNA damage</keyword>
<proteinExistence type="predicted"/>
<dbReference type="EMBL" id="CAICTM010000354">
    <property type="protein sequence ID" value="CAB9508648.1"/>
    <property type="molecule type" value="Genomic_DNA"/>
</dbReference>
<feature type="repeat" description="WD" evidence="5">
    <location>
        <begin position="266"/>
        <end position="294"/>
    </location>
</feature>
<dbReference type="GO" id="GO:0000109">
    <property type="term" value="C:nucleotide-excision repair complex"/>
    <property type="evidence" value="ECO:0007669"/>
    <property type="project" value="TreeGrafter"/>
</dbReference>
<dbReference type="GO" id="GO:0006283">
    <property type="term" value="P:transcription-coupled nucleotide-excision repair"/>
    <property type="evidence" value="ECO:0007669"/>
    <property type="project" value="InterPro"/>
</dbReference>
<feature type="repeat" description="WD" evidence="5">
    <location>
        <begin position="168"/>
        <end position="210"/>
    </location>
</feature>
<keyword evidence="4" id="KW-0234">DNA repair</keyword>
<evidence type="ECO:0000256" key="3">
    <source>
        <dbReference type="ARBA" id="ARBA00022763"/>
    </source>
</evidence>